<dbReference type="InterPro" id="IPR036785">
    <property type="entry name" value="YkyA-like_sf"/>
</dbReference>
<reference evidence="3 4" key="1">
    <citation type="submission" date="2018-03" db="EMBL/GenBank/DDBJ databases">
        <authorList>
            <person name="Keele B.F."/>
        </authorList>
    </citation>
    <scope>NUCLEOTIDE SEQUENCE [LARGE SCALE GENOMIC DNA]</scope>
    <source>
        <strain evidence="3">ZCTH4_d</strain>
    </source>
</reference>
<keyword evidence="1" id="KW-0175">Coiled coil</keyword>
<protein>
    <recommendedName>
        <fullName evidence="5">Cell-wall binding lipoprotein</fullName>
    </recommendedName>
</protein>
<dbReference type="InterPro" id="IPR019454">
    <property type="entry name" value="Lipoprot_YkyA-like"/>
</dbReference>
<evidence type="ECO:0000256" key="1">
    <source>
        <dbReference type="SAM" id="Coils"/>
    </source>
</evidence>
<evidence type="ECO:0008006" key="5">
    <source>
        <dbReference type="Google" id="ProtNLM"/>
    </source>
</evidence>
<evidence type="ECO:0000256" key="2">
    <source>
        <dbReference type="SAM" id="Phobius"/>
    </source>
</evidence>
<dbReference type="AlphaFoldDB" id="A0A3E0K6P0"/>
<comment type="caution">
    <text evidence="3">The sequence shown here is derived from an EMBL/GenBank/DDBJ whole genome shotgun (WGS) entry which is preliminary data.</text>
</comment>
<feature type="transmembrane region" description="Helical" evidence="2">
    <location>
        <begin position="37"/>
        <end position="57"/>
    </location>
</feature>
<dbReference type="Pfam" id="PF10368">
    <property type="entry name" value="YkyA"/>
    <property type="match status" value="1"/>
</dbReference>
<evidence type="ECO:0000313" key="3">
    <source>
        <dbReference type="EMBL" id="REJ29364.1"/>
    </source>
</evidence>
<keyword evidence="2" id="KW-1133">Transmembrane helix</keyword>
<accession>A0A3E0K6P0</accession>
<feature type="coiled-coil region" evidence="1">
    <location>
        <begin position="74"/>
        <end position="212"/>
    </location>
</feature>
<keyword evidence="2" id="KW-0472">Membrane</keyword>
<dbReference type="SUPFAM" id="SSF140423">
    <property type="entry name" value="MW0975(SA0943)-like"/>
    <property type="match status" value="1"/>
</dbReference>
<proteinExistence type="predicted"/>
<name>A0A3E0K6P0_9BACI</name>
<sequence>MTNQKGTAWKGNHRSIANNRRYPTGNGGIVVNIRRTWPLFFVIIPLIAGCGLFQSTAEKMYERMEKVVSIEDGFKNEQERLIELEKKEKEIYDEILSLGMKDRDKIARLSDEAAGIAKQREECLEKERESMIRAEEEFKKLTKDIEKLDDEKLKKNAEKMYDTMMKRYELHEELYRKYKQGIAYDRELYAMFKEENVKLEDLEDQINKINGIYHEVIELNGQFNKQTEAYNEAKVQFYKDAGLDVKTE</sequence>
<dbReference type="Gene3D" id="1.20.120.570">
    <property type="entry name" value="YkyA-like"/>
    <property type="match status" value="1"/>
</dbReference>
<dbReference type="EMBL" id="QEWE01000014">
    <property type="protein sequence ID" value="REJ29364.1"/>
    <property type="molecule type" value="Genomic_DNA"/>
</dbReference>
<gene>
    <name evidence="3" type="ORF">C6P37_05285</name>
</gene>
<dbReference type="Proteomes" id="UP000257014">
    <property type="component" value="Unassembled WGS sequence"/>
</dbReference>
<evidence type="ECO:0000313" key="4">
    <source>
        <dbReference type="Proteomes" id="UP000257014"/>
    </source>
</evidence>
<keyword evidence="2" id="KW-0812">Transmembrane</keyword>
<organism evidence="3 4">
    <name type="scientific">Caldibacillus debilis</name>
    <dbReference type="NCBI Taxonomy" id="301148"/>
    <lineage>
        <taxon>Bacteria</taxon>
        <taxon>Bacillati</taxon>
        <taxon>Bacillota</taxon>
        <taxon>Bacilli</taxon>
        <taxon>Bacillales</taxon>
        <taxon>Bacillaceae</taxon>
        <taxon>Caldibacillus</taxon>
    </lineage>
</organism>